<keyword evidence="2" id="KW-1185">Reference proteome</keyword>
<dbReference type="Proteomes" id="UP000502248">
    <property type="component" value="Chromosome"/>
</dbReference>
<dbReference type="RefSeq" id="WP_169284102.1">
    <property type="nucleotide sequence ID" value="NZ_CP051680.1"/>
</dbReference>
<dbReference type="EMBL" id="CP051680">
    <property type="protein sequence ID" value="QJD87860.1"/>
    <property type="molecule type" value="Genomic_DNA"/>
</dbReference>
<gene>
    <name evidence="1" type="ORF">HH215_34810</name>
</gene>
<sequence length="45" mass="4815">MSVTVILPNEEKSTTTPEAKAVLAGLSFPVGEVSRDRLSKGLKTR</sequence>
<proteinExistence type="predicted"/>
<protein>
    <submittedName>
        <fullName evidence="1">Uncharacterized protein</fullName>
    </submittedName>
</protein>
<dbReference type="InterPro" id="IPR032458">
    <property type="entry name" value="Histone_H2A_CS"/>
</dbReference>
<evidence type="ECO:0000313" key="2">
    <source>
        <dbReference type="Proteomes" id="UP000502248"/>
    </source>
</evidence>
<evidence type="ECO:0000313" key="1">
    <source>
        <dbReference type="EMBL" id="QJD87860.1"/>
    </source>
</evidence>
<dbReference type="PROSITE" id="PS00046">
    <property type="entry name" value="HISTONE_H2A"/>
    <property type="match status" value="1"/>
</dbReference>
<dbReference type="KEGG" id="cheb:HH215_34810"/>
<dbReference type="AlphaFoldDB" id="A0A7Z2ZQC8"/>
<name>A0A7Z2ZQC8_9BACL</name>
<accession>A0A7Z2ZQC8</accession>
<reference evidence="1 2" key="1">
    <citation type="submission" date="2020-04" db="EMBL/GenBank/DDBJ databases">
        <title>Genome sequencing of novel species.</title>
        <authorList>
            <person name="Heo J."/>
            <person name="Kim S.-J."/>
            <person name="Kim J.-S."/>
            <person name="Hong S.-B."/>
            <person name="Kwon S.-W."/>
        </authorList>
    </citation>
    <scope>NUCLEOTIDE SEQUENCE [LARGE SCALE GENOMIC DNA]</scope>
    <source>
        <strain evidence="1 2">MFER-1</strain>
    </source>
</reference>
<organism evidence="1 2">
    <name type="scientific">Cohnella herbarum</name>
    <dbReference type="NCBI Taxonomy" id="2728023"/>
    <lineage>
        <taxon>Bacteria</taxon>
        <taxon>Bacillati</taxon>
        <taxon>Bacillota</taxon>
        <taxon>Bacilli</taxon>
        <taxon>Bacillales</taxon>
        <taxon>Paenibacillaceae</taxon>
        <taxon>Cohnella</taxon>
    </lineage>
</organism>